<evidence type="ECO:0000313" key="3">
    <source>
        <dbReference type="EMBL" id="MBP1893580.1"/>
    </source>
</evidence>
<sequence length="538" mass="61913">MALDDSTLLASAKAVVNIPEHYRLAMADNTPKGEAPRERTYIWEDPHSEDNNIEVSLSLETGDLMSLYIRTEKEEADVSEVSTKAVRAAANAFVKQHLPGCEQFTRVRIDDIHNEYTVEYRMEVGGLELPDTGCTLRINRDLRVVRYRKEASSAMRLPEWPAERISPDTARRTMIQELCLVPVIAALYPGDYETTADTMEHRLVYEPVTIHRKYDAVSGEPLQDLLHALYPPTRPISEFNRSGPNVQDDAMKPDKSAGYRGNVSLNNMDFNDWNASLRYWETVLGIDSSLYALGERKDDGEQLYLFYTERESAEERTSGAQEDPLSVDGYMSRRWGKALNRLKASHTLQIEKSTGQLVSYYTRVKPDRMKRKKPSFTRAECWEKAQQFLHQCFPEYINYLQLELDQQEEKDPEREFFHLPLFIGPYRVRLESVTISICSITGEVLMYRGVSMEKIRELAQNNFIAKISEEEAARKVEEQLEVSMRWYLDGDDNSGRYRLIYEPAVKRSNSLDGTEKAATLQYVDAVSGELIWRLDMKS</sequence>
<keyword evidence="4" id="KW-1185">Reference proteome</keyword>
<gene>
    <name evidence="3" type="ORF">J2Z18_002683</name>
</gene>
<proteinExistence type="predicted"/>
<dbReference type="EMBL" id="JAGGKI010000006">
    <property type="protein sequence ID" value="MBP1893580.1"/>
    <property type="molecule type" value="Genomic_DNA"/>
</dbReference>
<feature type="domain" description="YcdB/YcdC repeated" evidence="2">
    <location>
        <begin position="8"/>
        <end position="149"/>
    </location>
</feature>
<dbReference type="GeneID" id="95404664"/>
<dbReference type="Pfam" id="PF16244">
    <property type="entry name" value="DUF4901"/>
    <property type="match status" value="2"/>
</dbReference>
<protein>
    <recommendedName>
        <fullName evidence="2">YcdB/YcdC repeated domain-containing protein</fullName>
    </recommendedName>
</protein>
<reference evidence="3 4" key="1">
    <citation type="submission" date="2021-03" db="EMBL/GenBank/DDBJ databases">
        <title>Genomic Encyclopedia of Type Strains, Phase IV (KMG-IV): sequencing the most valuable type-strain genomes for metagenomic binning, comparative biology and taxonomic classification.</title>
        <authorList>
            <person name="Goeker M."/>
        </authorList>
    </citation>
    <scope>NUCLEOTIDE SEQUENCE [LARGE SCALE GENOMIC DNA]</scope>
    <source>
        <strain evidence="3 4">DSM 15596</strain>
    </source>
</reference>
<feature type="region of interest" description="Disordered" evidence="1">
    <location>
        <begin position="237"/>
        <end position="257"/>
    </location>
</feature>
<evidence type="ECO:0000313" key="4">
    <source>
        <dbReference type="Proteomes" id="UP000706926"/>
    </source>
</evidence>
<comment type="caution">
    <text evidence="3">The sequence shown here is derived from an EMBL/GenBank/DDBJ whole genome shotgun (WGS) entry which is preliminary data.</text>
</comment>
<organism evidence="3 4">
    <name type="scientific">Paenibacillus lactis</name>
    <dbReference type="NCBI Taxonomy" id="228574"/>
    <lineage>
        <taxon>Bacteria</taxon>
        <taxon>Bacillati</taxon>
        <taxon>Bacillota</taxon>
        <taxon>Bacilli</taxon>
        <taxon>Bacillales</taxon>
        <taxon>Paenibacillaceae</taxon>
        <taxon>Paenibacillus</taxon>
    </lineage>
</organism>
<evidence type="ECO:0000259" key="2">
    <source>
        <dbReference type="Pfam" id="PF16244"/>
    </source>
</evidence>
<dbReference type="Proteomes" id="UP000706926">
    <property type="component" value="Unassembled WGS sequence"/>
</dbReference>
<accession>A0ABS4FBE7</accession>
<dbReference type="InterPro" id="IPR032599">
    <property type="entry name" value="YcdB/YcdC_rep_domain"/>
</dbReference>
<feature type="domain" description="YcdB/YcdC repeated" evidence="2">
    <location>
        <begin position="347"/>
        <end position="449"/>
    </location>
</feature>
<dbReference type="RefSeq" id="WP_007130080.1">
    <property type="nucleotide sequence ID" value="NZ_BOSA01000008.1"/>
</dbReference>
<evidence type="ECO:0000256" key="1">
    <source>
        <dbReference type="SAM" id="MobiDB-lite"/>
    </source>
</evidence>
<name>A0ABS4FBE7_9BACL</name>